<dbReference type="EMBL" id="CAMKVN010002801">
    <property type="protein sequence ID" value="CAI2182664.1"/>
    <property type="molecule type" value="Genomic_DNA"/>
</dbReference>
<keyword evidence="2" id="KW-1185">Reference proteome</keyword>
<feature type="non-terminal residue" evidence="1">
    <location>
        <position position="72"/>
    </location>
</feature>
<proteinExistence type="predicted"/>
<evidence type="ECO:0000313" key="1">
    <source>
        <dbReference type="EMBL" id="CAI2182664.1"/>
    </source>
</evidence>
<organism evidence="1 2">
    <name type="scientific">Funneliformis geosporum</name>
    <dbReference type="NCBI Taxonomy" id="1117311"/>
    <lineage>
        <taxon>Eukaryota</taxon>
        <taxon>Fungi</taxon>
        <taxon>Fungi incertae sedis</taxon>
        <taxon>Mucoromycota</taxon>
        <taxon>Glomeromycotina</taxon>
        <taxon>Glomeromycetes</taxon>
        <taxon>Glomerales</taxon>
        <taxon>Glomeraceae</taxon>
        <taxon>Funneliformis</taxon>
    </lineage>
</organism>
<dbReference type="AlphaFoldDB" id="A0A9W4SVS6"/>
<reference evidence="1" key="1">
    <citation type="submission" date="2022-08" db="EMBL/GenBank/DDBJ databases">
        <authorList>
            <person name="Kallberg Y."/>
            <person name="Tangrot J."/>
            <person name="Rosling A."/>
        </authorList>
    </citation>
    <scope>NUCLEOTIDE SEQUENCE</scope>
    <source>
        <strain evidence="1">Wild A</strain>
    </source>
</reference>
<dbReference type="OrthoDB" id="2420210at2759"/>
<sequence>MNYQLCDTIDSYSNQSKGIKFSHLVIAAALASGNSHYAIQTALAVIGITIQSCRQSYHQYQSQMFSTIISRV</sequence>
<accession>A0A9W4SVS6</accession>
<gene>
    <name evidence="1" type="ORF">FWILDA_LOCUS10692</name>
</gene>
<protein>
    <submittedName>
        <fullName evidence="1">1827_t:CDS:1</fullName>
    </submittedName>
</protein>
<name>A0A9W4SVS6_9GLOM</name>
<evidence type="ECO:0000313" key="2">
    <source>
        <dbReference type="Proteomes" id="UP001153678"/>
    </source>
</evidence>
<dbReference type="Proteomes" id="UP001153678">
    <property type="component" value="Unassembled WGS sequence"/>
</dbReference>
<comment type="caution">
    <text evidence="1">The sequence shown here is derived from an EMBL/GenBank/DDBJ whole genome shotgun (WGS) entry which is preliminary data.</text>
</comment>